<proteinExistence type="predicted"/>
<dbReference type="WBParaSite" id="GPUH_0002228301-mRNA-1">
    <property type="protein sequence ID" value="GPUH_0002228301-mRNA-1"/>
    <property type="gene ID" value="GPUH_0002228301"/>
</dbReference>
<protein>
    <submittedName>
        <fullName evidence="2">HOOK domain-containing protein</fullName>
    </submittedName>
</protein>
<sequence length="242" mass="27959">LNGLKQQWKALKEMLSTCQELAVTSDAKLLAEEQLRKRTQSDEAEIAEQRRIIAILRSELKTAREEMDEAIMKYEQQLDENRVELEGKIESKDFEIAELVALIAEMKQRLDALQISLTDTRVVALQVRNIRGELENASSEIRDLHFLLAVVQNRCLALKHENVHQKERIESLEKIIAVSNARSNALMASLEEQNKKHTETMTAKQADLQEKQLMLYDAWDRLRMSTDANTCLQEEMRQRDGL</sequence>
<accession>A0A183EMR5</accession>
<feature type="coiled-coil region" evidence="1">
    <location>
        <begin position="180"/>
        <end position="207"/>
    </location>
</feature>
<organism evidence="2">
    <name type="scientific">Gongylonema pulchrum</name>
    <dbReference type="NCBI Taxonomy" id="637853"/>
    <lineage>
        <taxon>Eukaryota</taxon>
        <taxon>Metazoa</taxon>
        <taxon>Ecdysozoa</taxon>
        <taxon>Nematoda</taxon>
        <taxon>Chromadorea</taxon>
        <taxon>Rhabditida</taxon>
        <taxon>Spirurina</taxon>
        <taxon>Spiruromorpha</taxon>
        <taxon>Spiruroidea</taxon>
        <taxon>Gongylonematidae</taxon>
        <taxon>Gongylonema</taxon>
    </lineage>
</organism>
<feature type="coiled-coil region" evidence="1">
    <location>
        <begin position="30"/>
        <end position="116"/>
    </location>
</feature>
<name>A0A183EMR5_9BILA</name>
<dbReference type="Gene3D" id="1.10.287.1490">
    <property type="match status" value="1"/>
</dbReference>
<dbReference type="AlphaFoldDB" id="A0A183EMR5"/>
<evidence type="ECO:0000256" key="1">
    <source>
        <dbReference type="SAM" id="Coils"/>
    </source>
</evidence>
<keyword evidence="1" id="KW-0175">Coiled coil</keyword>
<reference evidence="2" key="1">
    <citation type="submission" date="2016-06" db="UniProtKB">
        <authorList>
            <consortium name="WormBaseParasite"/>
        </authorList>
    </citation>
    <scope>IDENTIFICATION</scope>
</reference>
<evidence type="ECO:0000313" key="2">
    <source>
        <dbReference type="WBParaSite" id="GPUH_0002228301-mRNA-1"/>
    </source>
</evidence>